<evidence type="ECO:0000313" key="3">
    <source>
        <dbReference type="Proteomes" id="UP000031599"/>
    </source>
</evidence>
<evidence type="ECO:0008006" key="4">
    <source>
        <dbReference type="Google" id="ProtNLM"/>
    </source>
</evidence>
<dbReference type="EMBL" id="JMCC02000026">
    <property type="protein sequence ID" value="KIG17323.1"/>
    <property type="molecule type" value="Genomic_DNA"/>
</dbReference>
<organism evidence="2 3">
    <name type="scientific">Enhygromyxa salina</name>
    <dbReference type="NCBI Taxonomy" id="215803"/>
    <lineage>
        <taxon>Bacteria</taxon>
        <taxon>Pseudomonadati</taxon>
        <taxon>Myxococcota</taxon>
        <taxon>Polyangia</taxon>
        <taxon>Nannocystales</taxon>
        <taxon>Nannocystaceae</taxon>
        <taxon>Enhygromyxa</taxon>
    </lineage>
</organism>
<feature type="chain" id="PRO_5002157708" description="Lipoprotein" evidence="1">
    <location>
        <begin position="29"/>
        <end position="136"/>
    </location>
</feature>
<protein>
    <recommendedName>
        <fullName evidence="4">Lipoprotein</fullName>
    </recommendedName>
</protein>
<dbReference type="RefSeq" id="WP_052548410.1">
    <property type="nucleotide sequence ID" value="NZ_JMCC02000026.1"/>
</dbReference>
<name>A0A0C2A1S4_9BACT</name>
<keyword evidence="1" id="KW-0732">Signal</keyword>
<evidence type="ECO:0000313" key="2">
    <source>
        <dbReference type="EMBL" id="KIG17323.1"/>
    </source>
</evidence>
<sequence>MNPVGSRSAQAQGLGLLAALLLCTTACTNEITATLKIDDKSFVPTSCRAGQLNGFAGVDLIDDAGQTLRLVQSPTNEPNAILLGDKAVEFGACGSFSVERQTSSVNDITNVMGEAKLECEAEGRKVSGTVTFKNCH</sequence>
<evidence type="ECO:0000256" key="1">
    <source>
        <dbReference type="SAM" id="SignalP"/>
    </source>
</evidence>
<accession>A0A0C2A1S4</accession>
<proteinExistence type="predicted"/>
<feature type="signal peptide" evidence="1">
    <location>
        <begin position="1"/>
        <end position="28"/>
    </location>
</feature>
<dbReference type="AlphaFoldDB" id="A0A0C2A1S4"/>
<comment type="caution">
    <text evidence="2">The sequence shown here is derived from an EMBL/GenBank/DDBJ whole genome shotgun (WGS) entry which is preliminary data.</text>
</comment>
<dbReference type="Proteomes" id="UP000031599">
    <property type="component" value="Unassembled WGS sequence"/>
</dbReference>
<reference evidence="2 3" key="1">
    <citation type="submission" date="2014-12" db="EMBL/GenBank/DDBJ databases">
        <title>Genome assembly of Enhygromyxa salina DSM 15201.</title>
        <authorList>
            <person name="Sharma G."/>
            <person name="Subramanian S."/>
        </authorList>
    </citation>
    <scope>NUCLEOTIDE SEQUENCE [LARGE SCALE GENOMIC DNA]</scope>
    <source>
        <strain evidence="2 3">DSM 15201</strain>
    </source>
</reference>
<gene>
    <name evidence="2" type="ORF">DB30_03380</name>
</gene>